<evidence type="ECO:0008006" key="4">
    <source>
        <dbReference type="Google" id="ProtNLM"/>
    </source>
</evidence>
<dbReference type="Proteomes" id="UP000241507">
    <property type="component" value="Chromosome"/>
</dbReference>
<feature type="transmembrane region" description="Helical" evidence="1">
    <location>
        <begin position="122"/>
        <end position="145"/>
    </location>
</feature>
<dbReference type="EMBL" id="CP028136">
    <property type="protein sequence ID" value="AVR46101.1"/>
    <property type="molecule type" value="Genomic_DNA"/>
</dbReference>
<gene>
    <name evidence="2" type="ORF">C7S20_13010</name>
</gene>
<accession>A0A2R3Z748</accession>
<keyword evidence="1" id="KW-0472">Membrane</keyword>
<dbReference type="OrthoDB" id="709028at2"/>
<feature type="transmembrane region" description="Helical" evidence="1">
    <location>
        <begin position="165"/>
        <end position="189"/>
    </location>
</feature>
<protein>
    <recommendedName>
        <fullName evidence="4">Beta-carotene 15,15'-monooxygenase</fullName>
    </recommendedName>
</protein>
<keyword evidence="3" id="KW-1185">Reference proteome</keyword>
<name>A0A2R3Z748_9FLAO</name>
<organism evidence="2 3">
    <name type="scientific">Christiangramia fulva</name>
    <dbReference type="NCBI Taxonomy" id="2126553"/>
    <lineage>
        <taxon>Bacteria</taxon>
        <taxon>Pseudomonadati</taxon>
        <taxon>Bacteroidota</taxon>
        <taxon>Flavobacteriia</taxon>
        <taxon>Flavobacteriales</taxon>
        <taxon>Flavobacteriaceae</taxon>
        <taxon>Christiangramia</taxon>
    </lineage>
</organism>
<keyword evidence="1" id="KW-1133">Transmembrane helix</keyword>
<dbReference type="KEGG" id="grs:C7S20_13010"/>
<dbReference type="AlphaFoldDB" id="A0A2R3Z748"/>
<keyword evidence="1" id="KW-0812">Transmembrane</keyword>
<sequence length="212" mass="25533">MDELDLLKRDWKKQEKNLPHLSYDEIYRMIWKRSSSIVKWIFIISIIEFLLGTVLNIVLADDDYWKRIEEFDLKEFTIWGYVINYIITFYFLYIFYRNYRRISANDTVKGLMKNILHTRKTVKYYIGFVLISSGLTFLVGLYIILHHHALTANTETVSNMHFDTLQWFLFIGVVILILGLVLGIIWLIYRVIYGILLKKLLRNYRELKNLEM</sequence>
<evidence type="ECO:0000313" key="2">
    <source>
        <dbReference type="EMBL" id="AVR46101.1"/>
    </source>
</evidence>
<reference evidence="3" key="1">
    <citation type="submission" date="2018-03" db="EMBL/GenBank/DDBJ databases">
        <title>Gramella fulva sp. nov., isolated from a dry surface of tidal flat.</title>
        <authorList>
            <person name="Hwang S.H."/>
            <person name="Hwang W.M."/>
            <person name="Kang K."/>
            <person name="Ahn T.-Y."/>
        </authorList>
    </citation>
    <scope>NUCLEOTIDE SEQUENCE [LARGE SCALE GENOMIC DNA]</scope>
    <source>
        <strain evidence="3">SH35</strain>
    </source>
</reference>
<feature type="transmembrane region" description="Helical" evidence="1">
    <location>
        <begin position="37"/>
        <end position="58"/>
    </location>
</feature>
<evidence type="ECO:0000313" key="3">
    <source>
        <dbReference type="Proteomes" id="UP000241507"/>
    </source>
</evidence>
<dbReference type="RefSeq" id="WP_107012875.1">
    <property type="nucleotide sequence ID" value="NZ_CP028136.1"/>
</dbReference>
<evidence type="ECO:0000256" key="1">
    <source>
        <dbReference type="SAM" id="Phobius"/>
    </source>
</evidence>
<feature type="transmembrane region" description="Helical" evidence="1">
    <location>
        <begin position="78"/>
        <end position="96"/>
    </location>
</feature>
<proteinExistence type="predicted"/>